<evidence type="ECO:0000313" key="2">
    <source>
        <dbReference type="Proteomes" id="UP001165090"/>
    </source>
</evidence>
<dbReference type="EMBL" id="BSDZ01000013">
    <property type="protein sequence ID" value="GLI62657.1"/>
    <property type="molecule type" value="Genomic_DNA"/>
</dbReference>
<reference evidence="1 2" key="1">
    <citation type="journal article" date="2023" name="IScience">
        <title>Expanded male sex-determining region conserved during the evolution of homothallism in the green alga Volvox.</title>
        <authorList>
            <person name="Yamamoto K."/>
            <person name="Matsuzaki R."/>
            <person name="Mahakham W."/>
            <person name="Heman W."/>
            <person name="Sekimoto H."/>
            <person name="Kawachi M."/>
            <person name="Minakuchi Y."/>
            <person name="Toyoda A."/>
            <person name="Nozaki H."/>
        </authorList>
    </citation>
    <scope>NUCLEOTIDE SEQUENCE [LARGE SCALE GENOMIC DNA]</scope>
    <source>
        <strain evidence="1 2">NIES-4468</strain>
    </source>
</reference>
<comment type="caution">
    <text evidence="1">The sequence shown here is derived from an EMBL/GenBank/DDBJ whole genome shotgun (WGS) entry which is preliminary data.</text>
</comment>
<keyword evidence="2" id="KW-1185">Reference proteome</keyword>
<dbReference type="Gene3D" id="2.160.20.70">
    <property type="match status" value="1"/>
</dbReference>
<evidence type="ECO:0000313" key="1">
    <source>
        <dbReference type="EMBL" id="GLI62657.1"/>
    </source>
</evidence>
<dbReference type="Proteomes" id="UP001165090">
    <property type="component" value="Unassembled WGS sequence"/>
</dbReference>
<protein>
    <submittedName>
        <fullName evidence="1">Uncharacterized protein</fullName>
    </submittedName>
</protein>
<name>A0ABQ5RYG6_9CHLO</name>
<proteinExistence type="predicted"/>
<gene>
    <name evidence="1" type="ORF">VaNZ11_005332</name>
</gene>
<dbReference type="InterPro" id="IPR016098">
    <property type="entry name" value="CAP/MinC_C"/>
</dbReference>
<sequence length="111" mass="12453">MFLRSIISVAHFQCFACLASRIKMYEPIHLRPGNKDGPAQYGQHGQHSSTKALHKGFSVRKLQEQNKIKTPGSINGQSFIIDKCENCDIYILDYGVQVTMRLAWTEGIALG</sequence>
<accession>A0ABQ5RYG6</accession>
<organism evidence="1 2">
    <name type="scientific">Volvox africanus</name>
    <dbReference type="NCBI Taxonomy" id="51714"/>
    <lineage>
        <taxon>Eukaryota</taxon>
        <taxon>Viridiplantae</taxon>
        <taxon>Chlorophyta</taxon>
        <taxon>core chlorophytes</taxon>
        <taxon>Chlorophyceae</taxon>
        <taxon>CS clade</taxon>
        <taxon>Chlamydomonadales</taxon>
        <taxon>Volvocaceae</taxon>
        <taxon>Volvox</taxon>
    </lineage>
</organism>